<feature type="signal peptide" evidence="1">
    <location>
        <begin position="1"/>
        <end position="19"/>
    </location>
</feature>
<feature type="domain" description="DUF11" evidence="2">
    <location>
        <begin position="582"/>
        <end position="685"/>
    </location>
</feature>
<dbReference type="SUPFAM" id="SSF117074">
    <property type="entry name" value="Hypothetical protein PA1324"/>
    <property type="match status" value="1"/>
</dbReference>
<protein>
    <recommendedName>
        <fullName evidence="2">DUF11 domain-containing protein</fullName>
    </recommendedName>
</protein>
<dbReference type="InterPro" id="IPR013783">
    <property type="entry name" value="Ig-like_fold"/>
</dbReference>
<dbReference type="Gene3D" id="2.60.40.10">
    <property type="entry name" value="Immunoglobulins"/>
    <property type="match status" value="2"/>
</dbReference>
<feature type="chain" id="PRO_5045792391" description="DUF11 domain-containing protein" evidence="1">
    <location>
        <begin position="20"/>
        <end position="916"/>
    </location>
</feature>
<dbReference type="NCBIfam" id="TIGR04226">
    <property type="entry name" value="RrgB_K2N_iso_D2"/>
    <property type="match status" value="1"/>
</dbReference>
<sequence length="916" mass="98113">MKNILLSTISFLSLGSALAITPSGTTLINQAIVVGDGETTLSNAVNTIITAVCKPTLTPDGDLSHPGQVFEVLAGSKVVVPLTLRNSGNENSTYALSWVQFNPTWTPENVKFYLDVNENGQLDSADIEKNSHDVSMNDAVRLLMTFSVPKSASSDTFLDPSASCADGSKDDNNVFQIKLNTQSSMALTKTMTPALVKAGETVTVNLTVKNTGNTYLKGLDIEDNLNQLSLAGFSYVPGSLKALTSNPEVKETDGQISATLTELAPMEQASLEFQLKADELALAGSRENIATATADSLNDAHLSVEAKAQTEIAAEYGVALGPVGDPEAPEGSASDRQEQEINTPDAEMCFEHTLLNPANSDDDYTLSAELPSSNWKAVFLDLFRLPLAQPIHLKAREALTYWVCYEHTGDATNTTADFVLTATSAHGPVNQTWDTVKLNLVSGDLVVLTKRIKDARGTAPLFGPYLAGENVTYVLEYNNTTGTDLHNVRISDTLISGLEFVSASVTPSSNTSLPENQTALAWDLGTLQPGKNNIQITVKLKNDLADGSILRNTFGLTSDEIKNKLSNEVKLGVWSSGILFAKAALQDQVMIGDQLGWKLTATNKSTTGDLSEVKIVDDLPRGLSYIAGSTRVNGVAFKDPEVQGQKLTWTGLPGMKSGDVMNVTFNTRVGPDTAEKIENTALFTAMGMSSTQATVIAMSSTAVATAKVVGAMARPIATLVGRVYLDSNDNGTFEPEVDKPIEKARVILAGGRMVLTDKLGRYSFDGLEPGVWAVRLDPNSVTYAPRATPQDGGQRGTQSSMIYALGTLDFPLLAAKARTEALRSTRLNFGPVSVSKTVTRGQEGRYTVTLKVTAKDALEDFLLEDLLPKNAQLLTGQNTLTDQNLSAGEHTLQYEFLLTMAGESIVTDPQVSWNVK</sequence>
<evidence type="ECO:0000313" key="4">
    <source>
        <dbReference type="Proteomes" id="UP000632222"/>
    </source>
</evidence>
<dbReference type="RefSeq" id="WP_189007485.1">
    <property type="nucleotide sequence ID" value="NZ_BMOD01000029.1"/>
</dbReference>
<keyword evidence="1" id="KW-0732">Signal</keyword>
<evidence type="ECO:0000259" key="2">
    <source>
        <dbReference type="Pfam" id="PF01345"/>
    </source>
</evidence>
<accession>A0ABQ2DHS2</accession>
<dbReference type="NCBIfam" id="TIGR01451">
    <property type="entry name" value="B_ant_repeat"/>
    <property type="match status" value="3"/>
</dbReference>
<evidence type="ECO:0000256" key="1">
    <source>
        <dbReference type="SAM" id="SignalP"/>
    </source>
</evidence>
<dbReference type="EMBL" id="BMOD01000029">
    <property type="protein sequence ID" value="GGJ54249.1"/>
    <property type="molecule type" value="Genomic_DNA"/>
</dbReference>
<dbReference type="Proteomes" id="UP000632222">
    <property type="component" value="Unassembled WGS sequence"/>
</dbReference>
<dbReference type="InterPro" id="IPR026466">
    <property type="entry name" value="Fim_isopep_form_D2_dom"/>
</dbReference>
<gene>
    <name evidence="3" type="ORF">GCM10008938_45420</name>
</gene>
<dbReference type="InterPro" id="IPR051172">
    <property type="entry name" value="Chlamydia_OmcB"/>
</dbReference>
<dbReference type="Gene3D" id="2.60.40.740">
    <property type="match status" value="1"/>
</dbReference>
<feature type="domain" description="DUF11" evidence="2">
    <location>
        <begin position="186"/>
        <end position="302"/>
    </location>
</feature>
<name>A0ABQ2DHS2_9DEIO</name>
<evidence type="ECO:0000313" key="3">
    <source>
        <dbReference type="EMBL" id="GGJ54249.1"/>
    </source>
</evidence>
<organism evidence="3 4">
    <name type="scientific">Deinococcus roseus</name>
    <dbReference type="NCBI Taxonomy" id="392414"/>
    <lineage>
        <taxon>Bacteria</taxon>
        <taxon>Thermotogati</taxon>
        <taxon>Deinococcota</taxon>
        <taxon>Deinococci</taxon>
        <taxon>Deinococcales</taxon>
        <taxon>Deinococcaceae</taxon>
        <taxon>Deinococcus</taxon>
    </lineage>
</organism>
<dbReference type="PANTHER" id="PTHR34819:SF3">
    <property type="entry name" value="CELL SURFACE PROTEIN"/>
    <property type="match status" value="1"/>
</dbReference>
<dbReference type="InterPro" id="IPR001434">
    <property type="entry name" value="OmcB-like_DUF11"/>
</dbReference>
<proteinExistence type="predicted"/>
<feature type="domain" description="DUF11" evidence="2">
    <location>
        <begin position="467"/>
        <end position="568"/>
    </location>
</feature>
<dbReference type="InterPro" id="IPR047589">
    <property type="entry name" value="DUF11_rpt"/>
</dbReference>
<dbReference type="Pfam" id="PF01345">
    <property type="entry name" value="DUF11"/>
    <property type="match status" value="3"/>
</dbReference>
<keyword evidence="4" id="KW-1185">Reference proteome</keyword>
<reference evidence="4" key="1">
    <citation type="journal article" date="2019" name="Int. J. Syst. Evol. Microbiol.">
        <title>The Global Catalogue of Microorganisms (GCM) 10K type strain sequencing project: providing services to taxonomists for standard genome sequencing and annotation.</title>
        <authorList>
            <consortium name="The Broad Institute Genomics Platform"/>
            <consortium name="The Broad Institute Genome Sequencing Center for Infectious Disease"/>
            <person name="Wu L."/>
            <person name="Ma J."/>
        </authorList>
    </citation>
    <scope>NUCLEOTIDE SEQUENCE [LARGE SCALE GENOMIC DNA]</scope>
    <source>
        <strain evidence="4">JCM 14370</strain>
    </source>
</reference>
<comment type="caution">
    <text evidence="3">The sequence shown here is derived from an EMBL/GenBank/DDBJ whole genome shotgun (WGS) entry which is preliminary data.</text>
</comment>
<dbReference type="PANTHER" id="PTHR34819">
    <property type="entry name" value="LARGE CYSTEINE-RICH PERIPLASMIC PROTEIN OMCB"/>
    <property type="match status" value="1"/>
</dbReference>